<organism evidence="1 2">
    <name type="scientific">Porphyromonas gingivalis F0570</name>
    <dbReference type="NCBI Taxonomy" id="1227271"/>
    <lineage>
        <taxon>Bacteria</taxon>
        <taxon>Pseudomonadati</taxon>
        <taxon>Bacteroidota</taxon>
        <taxon>Bacteroidia</taxon>
        <taxon>Bacteroidales</taxon>
        <taxon>Porphyromonadaceae</taxon>
        <taxon>Porphyromonas</taxon>
    </lineage>
</organism>
<dbReference type="EMBL" id="AWUW01000151">
    <property type="protein sequence ID" value="ERJ63783.1"/>
    <property type="molecule type" value="Genomic_DNA"/>
</dbReference>
<protein>
    <submittedName>
        <fullName evidence="1">Uncharacterized protein</fullName>
    </submittedName>
</protein>
<dbReference type="AlphaFoldDB" id="A0A0E2LM80"/>
<gene>
    <name evidence="1" type="ORF">HMPREF1555_02256</name>
</gene>
<sequence length="50" mass="5911">MVVGRFPTRWESKIIRMYPSPEGIAVGRECSRFIRLRLFDYICTPTKSFV</sequence>
<dbReference type="HOGENOM" id="CLU_3121083_0_0_10"/>
<comment type="caution">
    <text evidence="1">The sequence shown here is derived from an EMBL/GenBank/DDBJ whole genome shotgun (WGS) entry which is preliminary data.</text>
</comment>
<reference evidence="1 2" key="1">
    <citation type="submission" date="2013-06" db="EMBL/GenBank/DDBJ databases">
        <authorList>
            <person name="Weinstock G."/>
            <person name="Sodergren E."/>
            <person name="Lobos E.A."/>
            <person name="Fulton L."/>
            <person name="Fulton R."/>
            <person name="Courtney L."/>
            <person name="Fronick C."/>
            <person name="O'Laughlin M."/>
            <person name="Godfrey J."/>
            <person name="Wilson R.M."/>
            <person name="Miner T."/>
            <person name="Farmer C."/>
            <person name="Delehaunty K."/>
            <person name="Cordes M."/>
            <person name="Minx P."/>
            <person name="Tomlinson C."/>
            <person name="Chen J."/>
            <person name="Wollam A."/>
            <person name="Pepin K.H."/>
            <person name="Bhonagiri V."/>
            <person name="Zhang X."/>
            <person name="Warren W."/>
            <person name="Mitreva M."/>
            <person name="Mardis E.R."/>
            <person name="Wilson R.K."/>
        </authorList>
    </citation>
    <scope>NUCLEOTIDE SEQUENCE [LARGE SCALE GENOMIC DNA]</scope>
    <source>
        <strain evidence="1 2">F0570</strain>
    </source>
</reference>
<name>A0A0E2LM80_PORGN</name>
<evidence type="ECO:0000313" key="2">
    <source>
        <dbReference type="Proteomes" id="UP000016630"/>
    </source>
</evidence>
<proteinExistence type="predicted"/>
<evidence type="ECO:0000313" key="1">
    <source>
        <dbReference type="EMBL" id="ERJ63783.1"/>
    </source>
</evidence>
<dbReference type="Proteomes" id="UP000016630">
    <property type="component" value="Unassembled WGS sequence"/>
</dbReference>
<accession>A0A0E2LM80</accession>